<reference evidence="1 2" key="1">
    <citation type="journal article" date="2018" name="Front. Microbiol.">
        <title>Jumbo Bacteriophages Are Represented Within an Increasing Diversity of Environmental Viruses Infecting the Emerging Phytopathogen, Dickeya solani.</title>
        <authorList>
            <person name="Day A.W."/>
            <person name="Ahn J."/>
            <person name="Salmond G.P.C."/>
        </authorList>
    </citation>
    <scope>NUCLEOTIDE SEQUENCE [LARGE SCALE GENOMIC DNA]</scope>
</reference>
<keyword evidence="2" id="KW-1185">Reference proteome</keyword>
<dbReference type="EMBL" id="MH460463">
    <property type="protein sequence ID" value="AXG67307.1"/>
    <property type="molecule type" value="Genomic_DNA"/>
</dbReference>
<name>A0A384ZYK1_9CAUD</name>
<evidence type="ECO:0000313" key="1">
    <source>
        <dbReference type="EMBL" id="AXG67307.1"/>
    </source>
</evidence>
<accession>A0A384ZYK1</accession>
<gene>
    <name evidence="1" type="ORF">AD1_263</name>
</gene>
<organism evidence="1 2">
    <name type="scientific">Dickeya phage vB_DsoM_AD1</name>
    <dbReference type="NCBI Taxonomy" id="2283029"/>
    <lineage>
        <taxon>Viruses</taxon>
        <taxon>Duplodnaviria</taxon>
        <taxon>Heunggongvirae</taxon>
        <taxon>Uroviricota</taxon>
        <taxon>Caudoviricetes</taxon>
        <taxon>Alexandravirus</taxon>
        <taxon>Alexandravirus AD1</taxon>
    </lineage>
</organism>
<sequence>MNTISGSVIDEDVLDWLDNFSSHDQRKIADTINAIAYAHRTELSIPNMLHDEDIAALSHADLFTILSLAAPNAKYDLTLSNVQLLGLAMSALGVIDYNLPELNSPIMIKRTFADERRKNMLGGDSSRGDVIKALNQWICGMRDIDLTHAGTDYAPDIPGMYLCLDEHEQIRYGRLFRNSSDGWTFCESHENNGATVWYDRQTTHLKEDDLPMTLLSHWVLVAEWYSPNERAAQKAIPIGIVSDTHRIFMFLRSLSPHVKAELVAHFKGVLDHKEPTSVDGIGRLTEHDWRTAAIAVADDAKMPEGVKSWSEVNAWVCFVAVAEALGFNFETRQFDPQFDYQANDDALEEDE</sequence>
<protein>
    <submittedName>
        <fullName evidence="1">Uncharacterized protein</fullName>
    </submittedName>
</protein>
<evidence type="ECO:0000313" key="2">
    <source>
        <dbReference type="Proteomes" id="UP000262440"/>
    </source>
</evidence>
<proteinExistence type="predicted"/>
<dbReference type="Proteomes" id="UP000262440">
    <property type="component" value="Segment"/>
</dbReference>